<dbReference type="GO" id="GO:0016491">
    <property type="term" value="F:oxidoreductase activity"/>
    <property type="evidence" value="ECO:0007669"/>
    <property type="project" value="UniProtKB-KW"/>
</dbReference>
<dbReference type="SUPFAM" id="SSF55961">
    <property type="entry name" value="Bet v1-like"/>
    <property type="match status" value="1"/>
</dbReference>
<keyword evidence="2" id="KW-0001">2Fe-2S</keyword>
<dbReference type="AlphaFoldDB" id="A0A382BJJ7"/>
<comment type="cofactor">
    <cofactor evidence="1">
        <name>Fe cation</name>
        <dbReference type="ChEBI" id="CHEBI:24875"/>
    </cofactor>
</comment>
<keyword evidence="6" id="KW-0411">Iron-sulfur</keyword>
<feature type="domain" description="Rieske" evidence="8">
    <location>
        <begin position="40"/>
        <end position="146"/>
    </location>
</feature>
<dbReference type="InterPro" id="IPR036922">
    <property type="entry name" value="Rieske_2Fe-2S_sf"/>
</dbReference>
<dbReference type="SUPFAM" id="SSF50022">
    <property type="entry name" value="ISP domain"/>
    <property type="match status" value="1"/>
</dbReference>
<feature type="non-terminal residue" evidence="9">
    <location>
        <position position="1"/>
    </location>
</feature>
<dbReference type="PROSITE" id="PS51296">
    <property type="entry name" value="RIESKE"/>
    <property type="match status" value="1"/>
</dbReference>
<reference evidence="9" key="1">
    <citation type="submission" date="2018-05" db="EMBL/GenBank/DDBJ databases">
        <authorList>
            <person name="Lanie J.A."/>
            <person name="Ng W.-L."/>
            <person name="Kazmierczak K.M."/>
            <person name="Andrzejewski T.M."/>
            <person name="Davidsen T.M."/>
            <person name="Wayne K.J."/>
            <person name="Tettelin H."/>
            <person name="Glass J.I."/>
            <person name="Rusch D."/>
            <person name="Podicherti R."/>
            <person name="Tsui H.-C.T."/>
            <person name="Winkler M.E."/>
        </authorList>
    </citation>
    <scope>NUCLEOTIDE SEQUENCE</scope>
</reference>
<evidence type="ECO:0000256" key="1">
    <source>
        <dbReference type="ARBA" id="ARBA00001962"/>
    </source>
</evidence>
<evidence type="ECO:0000259" key="8">
    <source>
        <dbReference type="PROSITE" id="PS51296"/>
    </source>
</evidence>
<dbReference type="PANTHER" id="PTHR43756:SF5">
    <property type="entry name" value="CHOLINE MONOOXYGENASE, CHLOROPLASTIC"/>
    <property type="match status" value="1"/>
</dbReference>
<evidence type="ECO:0000256" key="5">
    <source>
        <dbReference type="ARBA" id="ARBA00023004"/>
    </source>
</evidence>
<feature type="non-terminal residue" evidence="9">
    <location>
        <position position="410"/>
    </location>
</feature>
<name>A0A382BJJ7_9ZZZZ</name>
<evidence type="ECO:0000256" key="3">
    <source>
        <dbReference type="ARBA" id="ARBA00022723"/>
    </source>
</evidence>
<dbReference type="Gene3D" id="3.90.380.10">
    <property type="entry name" value="Naphthalene 1,2-dioxygenase Alpha Subunit, Chain A, domain 1"/>
    <property type="match status" value="1"/>
</dbReference>
<dbReference type="Gene3D" id="2.102.10.10">
    <property type="entry name" value="Rieske [2Fe-2S] iron-sulphur domain"/>
    <property type="match status" value="1"/>
</dbReference>
<dbReference type="CDD" id="cd03469">
    <property type="entry name" value="Rieske_RO_Alpha_N"/>
    <property type="match status" value="1"/>
</dbReference>
<dbReference type="PRINTS" id="PR00090">
    <property type="entry name" value="RNGDIOXGNASE"/>
</dbReference>
<evidence type="ECO:0000256" key="2">
    <source>
        <dbReference type="ARBA" id="ARBA00022714"/>
    </source>
</evidence>
<organism evidence="9">
    <name type="scientific">marine metagenome</name>
    <dbReference type="NCBI Taxonomy" id="408172"/>
    <lineage>
        <taxon>unclassified sequences</taxon>
        <taxon>metagenomes</taxon>
        <taxon>ecological metagenomes</taxon>
    </lineage>
</organism>
<gene>
    <name evidence="9" type="ORF">METZ01_LOCUS166306</name>
</gene>
<dbReference type="InterPro" id="IPR015879">
    <property type="entry name" value="Ring_hydroxy_dOase_asu_C_dom"/>
</dbReference>
<evidence type="ECO:0000313" key="9">
    <source>
        <dbReference type="EMBL" id="SVB13452.1"/>
    </source>
</evidence>
<keyword evidence="3" id="KW-0479">Metal-binding</keyword>
<keyword evidence="4" id="KW-0560">Oxidoreductase</keyword>
<dbReference type="Pfam" id="PF00848">
    <property type="entry name" value="Ring_hydroxyl_A"/>
    <property type="match status" value="1"/>
</dbReference>
<keyword evidence="5" id="KW-0408">Iron</keyword>
<keyword evidence="7" id="KW-0520">NAD</keyword>
<dbReference type="InterPro" id="IPR015881">
    <property type="entry name" value="ARHD_Rieske_2Fe_2S"/>
</dbReference>
<dbReference type="CDD" id="cd08884">
    <property type="entry name" value="RHO_alpha_C_GbcA-like"/>
    <property type="match status" value="1"/>
</dbReference>
<dbReference type="GO" id="GO:0051537">
    <property type="term" value="F:2 iron, 2 sulfur cluster binding"/>
    <property type="evidence" value="ECO:0007669"/>
    <property type="project" value="UniProtKB-KW"/>
</dbReference>
<dbReference type="PANTHER" id="PTHR43756">
    <property type="entry name" value="CHOLINE MONOOXYGENASE, CHLOROPLASTIC"/>
    <property type="match status" value="1"/>
</dbReference>
<dbReference type="GO" id="GO:0005506">
    <property type="term" value="F:iron ion binding"/>
    <property type="evidence" value="ECO:0007669"/>
    <property type="project" value="InterPro"/>
</dbReference>
<sequence>MSSIAQLIAQQPVDWSLQQEFYKRVDIYELEIEKIYMDSWLFIGHDSEIPNIGDYFVYNLLSESVIVVRGKDDQIHAYMNVCRHRGSRICLEDRGNMKRFTCPYHAWTYNLDGSLMIAKELENGIKKEDLGLHKCQIAVVEGLILLNFSDQPASLDGLKNELSEPMKMFGFKDLKIAAHKNYPIDANWKLAVENYNECYHCAPSHPEYSQSHTQKLADEKEYDQAQHKMLDSLTVCGMKNIEINADYTEQIAGQEHYAYWRYALFDGYVTGSKNGKPIAPLIGDIKKFNAGASDISIGPVSFFLAYCDHVVGYVFTPTAQDKCQCDVYWMVHGDAIEGKDYDLENLTWLWDVTTKADERIVVNNQKGINSRKYQPGPFTKKESTEKRFIRWYLALLQDQQLKKRKRITHI</sequence>
<dbReference type="EMBL" id="UINC01029913">
    <property type="protein sequence ID" value="SVB13452.1"/>
    <property type="molecule type" value="Genomic_DNA"/>
</dbReference>
<dbReference type="InterPro" id="IPR017941">
    <property type="entry name" value="Rieske_2Fe-2S"/>
</dbReference>
<dbReference type="Pfam" id="PF00355">
    <property type="entry name" value="Rieske"/>
    <property type="match status" value="1"/>
</dbReference>
<accession>A0A382BJJ7</accession>
<dbReference type="PROSITE" id="PS00570">
    <property type="entry name" value="RING_HYDROXYL_ALPHA"/>
    <property type="match status" value="1"/>
</dbReference>
<proteinExistence type="predicted"/>
<protein>
    <recommendedName>
        <fullName evidence="8">Rieske domain-containing protein</fullName>
    </recommendedName>
</protein>
<evidence type="ECO:0000256" key="4">
    <source>
        <dbReference type="ARBA" id="ARBA00023002"/>
    </source>
</evidence>
<dbReference type="InterPro" id="IPR001663">
    <property type="entry name" value="Rng_hydr_dOase-A"/>
</dbReference>
<evidence type="ECO:0000256" key="7">
    <source>
        <dbReference type="ARBA" id="ARBA00023027"/>
    </source>
</evidence>
<evidence type="ECO:0000256" key="6">
    <source>
        <dbReference type="ARBA" id="ARBA00023014"/>
    </source>
</evidence>